<dbReference type="SUPFAM" id="SSF51126">
    <property type="entry name" value="Pectin lyase-like"/>
    <property type="match status" value="1"/>
</dbReference>
<dbReference type="InterPro" id="IPR011050">
    <property type="entry name" value="Pectin_lyase_fold/virulence"/>
</dbReference>
<gene>
    <name evidence="2" type="ORF">S01H4_32029</name>
</gene>
<proteinExistence type="predicted"/>
<protein>
    <recommendedName>
        <fullName evidence="1">Right handed beta helix domain-containing protein</fullName>
    </recommendedName>
</protein>
<dbReference type="AlphaFoldDB" id="X1BV35"/>
<comment type="caution">
    <text evidence="2">The sequence shown here is derived from an EMBL/GenBank/DDBJ whole genome shotgun (WGS) entry which is preliminary data.</text>
</comment>
<dbReference type="InterPro" id="IPR039448">
    <property type="entry name" value="Beta_helix"/>
</dbReference>
<evidence type="ECO:0000259" key="1">
    <source>
        <dbReference type="Pfam" id="PF13229"/>
    </source>
</evidence>
<name>X1BV35_9ZZZZ</name>
<accession>X1BV35</accession>
<feature type="non-terminal residue" evidence="2">
    <location>
        <position position="1"/>
    </location>
</feature>
<sequence>TGENPEEPFLTVTAALARCRDNAGDLILIPPSDDWQYGELVSVPGINETVTVNVHGVTISGMGPLGSYWHPAVATDFCLTVNGLDVTIANICFSGATTAGNGIYAAWNGGGTGEWADNLAVYNCFFDDTIDTGIQMDFVWYPIIRDCMFYQCVVYGIYQAAADGDVLGARISGNFFNDVGTSAIYLDEGGDCDISDNRFFNTDAQNAAPAADSMINLVNGRTNLVHHNTMSCVLPVVANGDYDDCNTASATDSWNQNYLMNGPSITNPT</sequence>
<dbReference type="Gene3D" id="2.160.20.10">
    <property type="entry name" value="Single-stranded right-handed beta-helix, Pectin lyase-like"/>
    <property type="match status" value="1"/>
</dbReference>
<dbReference type="Pfam" id="PF13229">
    <property type="entry name" value="Beta_helix"/>
    <property type="match status" value="1"/>
</dbReference>
<feature type="domain" description="Right handed beta helix" evidence="1">
    <location>
        <begin position="52"/>
        <end position="229"/>
    </location>
</feature>
<reference evidence="2" key="1">
    <citation type="journal article" date="2014" name="Front. Microbiol.">
        <title>High frequency of phylogenetically diverse reductive dehalogenase-homologous genes in deep subseafloor sedimentary metagenomes.</title>
        <authorList>
            <person name="Kawai M."/>
            <person name="Futagami T."/>
            <person name="Toyoda A."/>
            <person name="Takaki Y."/>
            <person name="Nishi S."/>
            <person name="Hori S."/>
            <person name="Arai W."/>
            <person name="Tsubouchi T."/>
            <person name="Morono Y."/>
            <person name="Uchiyama I."/>
            <person name="Ito T."/>
            <person name="Fujiyama A."/>
            <person name="Inagaki F."/>
            <person name="Takami H."/>
        </authorList>
    </citation>
    <scope>NUCLEOTIDE SEQUENCE</scope>
    <source>
        <strain evidence="2">Expedition CK06-06</strain>
    </source>
</reference>
<organism evidence="2">
    <name type="scientific">marine sediment metagenome</name>
    <dbReference type="NCBI Taxonomy" id="412755"/>
    <lineage>
        <taxon>unclassified sequences</taxon>
        <taxon>metagenomes</taxon>
        <taxon>ecological metagenomes</taxon>
    </lineage>
</organism>
<evidence type="ECO:0000313" key="2">
    <source>
        <dbReference type="EMBL" id="GAG84992.1"/>
    </source>
</evidence>
<dbReference type="EMBL" id="BART01016692">
    <property type="protein sequence ID" value="GAG84992.1"/>
    <property type="molecule type" value="Genomic_DNA"/>
</dbReference>
<dbReference type="InterPro" id="IPR012334">
    <property type="entry name" value="Pectin_lyas_fold"/>
</dbReference>